<keyword evidence="3" id="KW-0238">DNA-binding</keyword>
<dbReference type="PANTHER" id="PTHR10073">
    <property type="entry name" value="DNA MISMATCH REPAIR PROTEIN MLH, PMS, MUTL"/>
    <property type="match status" value="1"/>
</dbReference>
<dbReference type="InterPro" id="IPR014721">
    <property type="entry name" value="Ribsml_uS5_D2-typ_fold_subgr"/>
</dbReference>
<dbReference type="InterPro" id="IPR036890">
    <property type="entry name" value="HATPase_C_sf"/>
</dbReference>
<name>A0A8B8GTJ9_9HEMI</name>
<evidence type="ECO:0000313" key="7">
    <source>
        <dbReference type="RefSeq" id="XP_025425613.1"/>
    </source>
</evidence>
<keyword evidence="3" id="KW-0539">Nucleus</keyword>
<feature type="domain" description="HMG box" evidence="4">
    <location>
        <begin position="620"/>
        <end position="677"/>
    </location>
</feature>
<dbReference type="NCBIfam" id="TIGR00585">
    <property type="entry name" value="mutl"/>
    <property type="match status" value="1"/>
</dbReference>
<evidence type="ECO:0000256" key="1">
    <source>
        <dbReference type="ARBA" id="ARBA00006082"/>
    </source>
</evidence>
<dbReference type="PANTHER" id="PTHR10073:SF54">
    <property type="entry name" value="PMS1 PROTEIN HOMOLOG 1"/>
    <property type="match status" value="1"/>
</dbReference>
<comment type="similarity">
    <text evidence="1">Belongs to the DNA mismatch repair MutL/HexB family.</text>
</comment>
<dbReference type="GO" id="GO:0032389">
    <property type="term" value="C:MutLalpha complex"/>
    <property type="evidence" value="ECO:0007669"/>
    <property type="project" value="TreeGrafter"/>
</dbReference>
<dbReference type="Pfam" id="PF13589">
    <property type="entry name" value="HATPase_c_3"/>
    <property type="match status" value="1"/>
</dbReference>
<dbReference type="GO" id="GO:0030983">
    <property type="term" value="F:mismatched DNA binding"/>
    <property type="evidence" value="ECO:0007669"/>
    <property type="project" value="InterPro"/>
</dbReference>
<dbReference type="SMART" id="SM00398">
    <property type="entry name" value="HMG"/>
    <property type="match status" value="1"/>
</dbReference>
<dbReference type="InterPro" id="IPR014762">
    <property type="entry name" value="DNA_mismatch_repair_CS"/>
</dbReference>
<dbReference type="Proteomes" id="UP000694846">
    <property type="component" value="Unplaced"/>
</dbReference>
<dbReference type="Gene3D" id="3.30.230.10">
    <property type="match status" value="1"/>
</dbReference>
<dbReference type="InterPro" id="IPR036910">
    <property type="entry name" value="HMG_box_dom_sf"/>
</dbReference>
<dbReference type="Pfam" id="PF01119">
    <property type="entry name" value="DNA_mis_repair"/>
    <property type="match status" value="1"/>
</dbReference>
<feature type="DNA-binding region" description="HMG box" evidence="3">
    <location>
        <begin position="620"/>
        <end position="677"/>
    </location>
</feature>
<keyword evidence="2" id="KW-0227">DNA damage</keyword>
<evidence type="ECO:0000259" key="4">
    <source>
        <dbReference type="PROSITE" id="PS50118"/>
    </source>
</evidence>
<dbReference type="FunFam" id="3.30.565.10:FF:000017">
    <property type="entry name" value="PMS1 homolog 1, mismatch repair system component"/>
    <property type="match status" value="1"/>
</dbReference>
<evidence type="ECO:0000313" key="6">
    <source>
        <dbReference type="RefSeq" id="XP_025425612.1"/>
    </source>
</evidence>
<dbReference type="PROSITE" id="PS00058">
    <property type="entry name" value="DNA_MISMATCH_REPAIR_1"/>
    <property type="match status" value="1"/>
</dbReference>
<dbReference type="SUPFAM" id="SSF47095">
    <property type="entry name" value="HMG-box"/>
    <property type="match status" value="1"/>
</dbReference>
<sequence>MSLKQLPLETIKLISSAQVITSASSVVKELMENSIDARATIIDIHLENYGLDKIEIRDNGIGISCSDVHVMFLRGYTSKISDISDLDQLMSYGFRGEALSSICAVADVTIITKTEFDKYAQSFIIDKNGHVKSSSISHHQRGTVIKIVDLFKNLPVRKQLYNSKKYCVNDLRRIENIIKSLYAIQQNIRVSLVHNKCVLWQMSPVSDIKITFGQIWSSSMTKYVKHLQFSNEEMKIDIVLPVQNIDVQNCFFTTNIADSIYLYVNKRPIRDNKIEKLIVGEFNNYFGHYLSPGKYLPCFISLSVPATSIDVNLEPDKSRILFHNQEIVIINIQNIIRKHFYCDKIENNQSNINEIQSHPSNKRKTSFDLKAIRAKKPVIFMSQIDSLSTEFNNEDYPHIPIESILKDIDSKEPSTSKENKNDEIICSESNELEKTYGISEYCENQICLKQTVPYKTIQSNNANVTNVNAENILASQWSQGGVVINEKLLESGMSIKSDTSSTTLENKLLLDNENASEIFHSKYTAENQRNKLNAIEEKNPVLNNKSISETLSNNDVTLEPHCSLVSIPDEKVPLLNHLDNNPRSWIPEPILKKSTQVNEISDVPGVELSKTIQCVSSQMGNKEMSGFKIFAKELRIKILQENPGMDFTKVSKELVKLWACLNVDEKNRYKELANKQKNLKVIAKINDTSIPKKSFQYIFKTLKRCSTSINIELSEIKKNIFEKPKLLKLSPFILIGEVKENNWMCCVQNEIKALNICRLQEAVVFFQKMVDEEIPLKMLCKSINISKKYLGEKNYCFLRNLDTSYEPSAEKYTITDERIVKNGFKVVFVFNDDPENPDINITDVALHISTYGTEEFKELLELMQLEKENGLYFYRPLKVVNYLRSETARHCKTIGLPKTKKEIYELLNYWFKNENLSSNNKCIHYKQVFTSVHIIDENSKTFKC</sequence>
<dbReference type="OrthoDB" id="10254304at2759"/>
<dbReference type="InterPro" id="IPR009071">
    <property type="entry name" value="HMG_box_dom"/>
</dbReference>
<dbReference type="GO" id="GO:0005524">
    <property type="term" value="F:ATP binding"/>
    <property type="evidence" value="ECO:0007669"/>
    <property type="project" value="InterPro"/>
</dbReference>
<organism evidence="5 6">
    <name type="scientific">Sipha flava</name>
    <name type="common">yellow sugarcane aphid</name>
    <dbReference type="NCBI Taxonomy" id="143950"/>
    <lineage>
        <taxon>Eukaryota</taxon>
        <taxon>Metazoa</taxon>
        <taxon>Ecdysozoa</taxon>
        <taxon>Arthropoda</taxon>
        <taxon>Hexapoda</taxon>
        <taxon>Insecta</taxon>
        <taxon>Pterygota</taxon>
        <taxon>Neoptera</taxon>
        <taxon>Paraneoptera</taxon>
        <taxon>Hemiptera</taxon>
        <taxon>Sternorrhyncha</taxon>
        <taxon>Aphidomorpha</taxon>
        <taxon>Aphidoidea</taxon>
        <taxon>Aphididae</taxon>
        <taxon>Sipha</taxon>
    </lineage>
</organism>
<dbReference type="CDD" id="cd16926">
    <property type="entry name" value="HATPase_MutL-MLH-PMS-like"/>
    <property type="match status" value="1"/>
</dbReference>
<accession>A0A8B8GTJ9</accession>
<dbReference type="GO" id="GO:0140664">
    <property type="term" value="F:ATP-dependent DNA damage sensor activity"/>
    <property type="evidence" value="ECO:0007669"/>
    <property type="project" value="InterPro"/>
</dbReference>
<dbReference type="AlphaFoldDB" id="A0A8B8GTJ9"/>
<protein>
    <submittedName>
        <fullName evidence="6 7">PMS1 protein homolog 1-like isoform X1</fullName>
    </submittedName>
</protein>
<gene>
    <name evidence="6 7" type="primary">LOC112694381</name>
</gene>
<dbReference type="Pfam" id="PF00505">
    <property type="entry name" value="HMG_box"/>
    <property type="match status" value="1"/>
</dbReference>
<dbReference type="RefSeq" id="XP_025425613.1">
    <property type="nucleotide sequence ID" value="XM_025569828.1"/>
</dbReference>
<dbReference type="InterPro" id="IPR013507">
    <property type="entry name" value="DNA_mismatch_S5_2-like"/>
</dbReference>
<dbReference type="PROSITE" id="PS50118">
    <property type="entry name" value="HMG_BOX_2"/>
    <property type="match status" value="1"/>
</dbReference>
<evidence type="ECO:0000256" key="3">
    <source>
        <dbReference type="PROSITE-ProRule" id="PRU00267"/>
    </source>
</evidence>
<dbReference type="InterPro" id="IPR002099">
    <property type="entry name" value="MutL/Mlh/PMS"/>
</dbReference>
<dbReference type="CDD" id="cd00782">
    <property type="entry name" value="MutL_Trans"/>
    <property type="match status" value="1"/>
</dbReference>
<reference evidence="6 7" key="1">
    <citation type="submission" date="2025-04" db="UniProtKB">
        <authorList>
            <consortium name="RefSeq"/>
        </authorList>
    </citation>
    <scope>IDENTIFICATION</scope>
    <source>
        <tissue evidence="6 7">Whole body</tissue>
    </source>
</reference>
<dbReference type="CDD" id="cd00084">
    <property type="entry name" value="HMG-box_SF"/>
    <property type="match status" value="1"/>
</dbReference>
<dbReference type="InterPro" id="IPR038973">
    <property type="entry name" value="MutL/Mlh/Pms-like"/>
</dbReference>
<dbReference type="GeneID" id="112694381"/>
<dbReference type="RefSeq" id="XP_025425612.1">
    <property type="nucleotide sequence ID" value="XM_025569827.1"/>
</dbReference>
<keyword evidence="5" id="KW-1185">Reference proteome</keyword>
<dbReference type="Gene3D" id="3.30.565.10">
    <property type="entry name" value="Histidine kinase-like ATPase, C-terminal domain"/>
    <property type="match status" value="1"/>
</dbReference>
<evidence type="ECO:0000313" key="5">
    <source>
        <dbReference type="Proteomes" id="UP000694846"/>
    </source>
</evidence>
<evidence type="ECO:0000256" key="2">
    <source>
        <dbReference type="ARBA" id="ARBA00022763"/>
    </source>
</evidence>
<dbReference type="InterPro" id="IPR020568">
    <property type="entry name" value="Ribosomal_Su5_D2-typ_SF"/>
</dbReference>
<dbReference type="Gene3D" id="1.10.30.10">
    <property type="entry name" value="High mobility group box domain"/>
    <property type="match status" value="1"/>
</dbReference>
<dbReference type="GO" id="GO:0006298">
    <property type="term" value="P:mismatch repair"/>
    <property type="evidence" value="ECO:0007669"/>
    <property type="project" value="InterPro"/>
</dbReference>
<proteinExistence type="inferred from homology"/>
<dbReference type="SUPFAM" id="SSF54211">
    <property type="entry name" value="Ribosomal protein S5 domain 2-like"/>
    <property type="match status" value="1"/>
</dbReference>
<dbReference type="SUPFAM" id="SSF55874">
    <property type="entry name" value="ATPase domain of HSP90 chaperone/DNA topoisomerase II/histidine kinase"/>
    <property type="match status" value="1"/>
</dbReference>
<dbReference type="SMART" id="SM01340">
    <property type="entry name" value="DNA_mis_repair"/>
    <property type="match status" value="1"/>
</dbReference>
<dbReference type="GO" id="GO:0016887">
    <property type="term" value="F:ATP hydrolysis activity"/>
    <property type="evidence" value="ECO:0007669"/>
    <property type="project" value="InterPro"/>
</dbReference>